<evidence type="ECO:0000256" key="7">
    <source>
        <dbReference type="ARBA" id="ARBA00022670"/>
    </source>
</evidence>
<dbReference type="SUPFAM" id="SSF53182">
    <property type="entry name" value="Pyrrolidone carboxyl peptidase (pyroglutamate aminopeptidase)"/>
    <property type="match status" value="1"/>
</dbReference>
<gene>
    <name evidence="10" type="ORF">MNBD_GAMMA16-2117</name>
</gene>
<sequence length="210" mass="23705">MMLITGFVPYKEKLNASEALISSMRSNLPDELRNFESQLAFELIEVDETSRETEHQTLETQLLCLLKKYKPTLCIFTGQAPPYNKITIEKVGLNSFMGQLIHADRPVAYWSDLPGIETLPAAVEAQNIPATHSYYAGQHLCNHILHSSLYFSEHLSLSHRSGFIHIPVLPGQVKEVYKNSACMPLEMTRKALLAIIKHVMAMEAYTIMAE</sequence>
<evidence type="ECO:0000313" key="10">
    <source>
        <dbReference type="EMBL" id="VAW85793.1"/>
    </source>
</evidence>
<reference evidence="10" key="1">
    <citation type="submission" date="2018-06" db="EMBL/GenBank/DDBJ databases">
        <authorList>
            <person name="Zhirakovskaya E."/>
        </authorList>
    </citation>
    <scope>NUCLEOTIDE SEQUENCE</scope>
</reference>
<evidence type="ECO:0000256" key="9">
    <source>
        <dbReference type="ARBA" id="ARBA00022807"/>
    </source>
</evidence>
<comment type="catalytic activity">
    <reaction evidence="1">
        <text>Release of an N-terminal pyroglutamyl group from a polypeptide, the second amino acid generally not being Pro.</text>
        <dbReference type="EC" id="3.4.19.3"/>
    </reaction>
</comment>
<dbReference type="Pfam" id="PF01470">
    <property type="entry name" value="Peptidase_C15"/>
    <property type="match status" value="1"/>
</dbReference>
<keyword evidence="8" id="KW-0378">Hydrolase</keyword>
<evidence type="ECO:0000256" key="1">
    <source>
        <dbReference type="ARBA" id="ARBA00001770"/>
    </source>
</evidence>
<keyword evidence="9" id="KW-0788">Thiol protease</keyword>
<accession>A0A3B0ZC78</accession>
<name>A0A3B0ZC78_9ZZZZ</name>
<evidence type="ECO:0000256" key="6">
    <source>
        <dbReference type="ARBA" id="ARBA00022490"/>
    </source>
</evidence>
<dbReference type="EMBL" id="UOFO01000080">
    <property type="protein sequence ID" value="VAW85793.1"/>
    <property type="molecule type" value="Genomic_DNA"/>
</dbReference>
<dbReference type="Gene3D" id="3.40.630.20">
    <property type="entry name" value="Peptidase C15, pyroglutamyl peptidase I-like"/>
    <property type="match status" value="1"/>
</dbReference>
<dbReference type="InterPro" id="IPR016125">
    <property type="entry name" value="Peptidase_C15-like"/>
</dbReference>
<evidence type="ECO:0000256" key="5">
    <source>
        <dbReference type="ARBA" id="ARBA00012915"/>
    </source>
</evidence>
<comment type="subcellular location">
    <subcellularLocation>
        <location evidence="3">Cytoplasm</location>
    </subcellularLocation>
</comment>
<dbReference type="InterPro" id="IPR036440">
    <property type="entry name" value="Peptidase_C15-like_sf"/>
</dbReference>
<dbReference type="InterPro" id="IPR000816">
    <property type="entry name" value="Peptidase_C15"/>
</dbReference>
<dbReference type="PRINTS" id="PR00706">
    <property type="entry name" value="PYROGLUPTASE"/>
</dbReference>
<dbReference type="PROSITE" id="PS01333">
    <property type="entry name" value="PYRASE_GLU"/>
    <property type="match status" value="1"/>
</dbReference>
<proteinExistence type="inferred from homology"/>
<dbReference type="GO" id="GO:0016920">
    <property type="term" value="F:pyroglutamyl-peptidase activity"/>
    <property type="evidence" value="ECO:0007669"/>
    <property type="project" value="UniProtKB-EC"/>
</dbReference>
<keyword evidence="7" id="KW-0645">Protease</keyword>
<dbReference type="GO" id="GO:0005829">
    <property type="term" value="C:cytosol"/>
    <property type="evidence" value="ECO:0007669"/>
    <property type="project" value="InterPro"/>
</dbReference>
<protein>
    <recommendedName>
        <fullName evidence="5">pyroglutamyl-peptidase I</fullName>
        <ecNumber evidence="5">3.4.19.3</ecNumber>
    </recommendedName>
</protein>
<evidence type="ECO:0000256" key="2">
    <source>
        <dbReference type="ARBA" id="ARBA00002280"/>
    </source>
</evidence>
<evidence type="ECO:0000256" key="4">
    <source>
        <dbReference type="ARBA" id="ARBA00006641"/>
    </source>
</evidence>
<evidence type="ECO:0000256" key="8">
    <source>
        <dbReference type="ARBA" id="ARBA00022801"/>
    </source>
</evidence>
<comment type="function">
    <text evidence="2">Removes 5-oxoproline from various penultimate amino acid residues except L-proline.</text>
</comment>
<comment type="similarity">
    <text evidence="4">Belongs to the peptidase C15 family.</text>
</comment>
<dbReference type="EC" id="3.4.19.3" evidence="5"/>
<dbReference type="InterPro" id="IPR033693">
    <property type="entry name" value="PGPEP1_Glu_AS"/>
</dbReference>
<organism evidence="10">
    <name type="scientific">hydrothermal vent metagenome</name>
    <dbReference type="NCBI Taxonomy" id="652676"/>
    <lineage>
        <taxon>unclassified sequences</taxon>
        <taxon>metagenomes</taxon>
        <taxon>ecological metagenomes</taxon>
    </lineage>
</organism>
<dbReference type="GO" id="GO:0006508">
    <property type="term" value="P:proteolysis"/>
    <property type="evidence" value="ECO:0007669"/>
    <property type="project" value="UniProtKB-KW"/>
</dbReference>
<dbReference type="AlphaFoldDB" id="A0A3B0ZC78"/>
<keyword evidence="6" id="KW-0963">Cytoplasm</keyword>
<evidence type="ECO:0000256" key="3">
    <source>
        <dbReference type="ARBA" id="ARBA00004496"/>
    </source>
</evidence>